<evidence type="ECO:0000256" key="9">
    <source>
        <dbReference type="ARBA" id="ARBA00022989"/>
    </source>
</evidence>
<evidence type="ECO:0000313" key="16">
    <source>
        <dbReference type="Proteomes" id="UP000762676"/>
    </source>
</evidence>
<dbReference type="SUPFAM" id="SSF49313">
    <property type="entry name" value="Cadherin-like"/>
    <property type="match status" value="4"/>
</dbReference>
<keyword evidence="8" id="KW-0130">Cell adhesion</keyword>
<evidence type="ECO:0000256" key="12">
    <source>
        <dbReference type="PROSITE-ProRule" id="PRU00043"/>
    </source>
</evidence>
<comment type="caution">
    <text evidence="15">The sequence shown here is derived from an EMBL/GenBank/DDBJ whole genome shotgun (WGS) entry which is preliminary data.</text>
</comment>
<keyword evidence="9" id="KW-1133">Transmembrane helix</keyword>
<dbReference type="InterPro" id="IPR002126">
    <property type="entry name" value="Cadherin-like_dom"/>
</dbReference>
<feature type="signal peptide" evidence="13">
    <location>
        <begin position="1"/>
        <end position="23"/>
    </location>
</feature>
<feature type="domain" description="Cadherin" evidence="14">
    <location>
        <begin position="170"/>
        <end position="262"/>
    </location>
</feature>
<evidence type="ECO:0000256" key="5">
    <source>
        <dbReference type="ARBA" id="ARBA00022729"/>
    </source>
</evidence>
<evidence type="ECO:0000256" key="10">
    <source>
        <dbReference type="ARBA" id="ARBA00023136"/>
    </source>
</evidence>
<evidence type="ECO:0000313" key="15">
    <source>
        <dbReference type="EMBL" id="GFR89573.1"/>
    </source>
</evidence>
<dbReference type="PROSITE" id="PS00232">
    <property type="entry name" value="CADHERIN_1"/>
    <property type="match status" value="1"/>
</dbReference>
<dbReference type="EMBL" id="BMAT01008630">
    <property type="protein sequence ID" value="GFR89573.1"/>
    <property type="molecule type" value="Genomic_DNA"/>
</dbReference>
<evidence type="ECO:0000256" key="6">
    <source>
        <dbReference type="ARBA" id="ARBA00022737"/>
    </source>
</evidence>
<evidence type="ECO:0000256" key="2">
    <source>
        <dbReference type="ARBA" id="ARBA00022475"/>
    </source>
</evidence>
<dbReference type="InterPro" id="IPR020894">
    <property type="entry name" value="Cadherin_CS"/>
</dbReference>
<evidence type="ECO:0000256" key="4">
    <source>
        <dbReference type="ARBA" id="ARBA00022723"/>
    </source>
</evidence>
<dbReference type="PANTHER" id="PTHR24027">
    <property type="entry name" value="CADHERIN-23"/>
    <property type="match status" value="1"/>
</dbReference>
<reference evidence="15 16" key="1">
    <citation type="journal article" date="2021" name="Elife">
        <title>Chloroplast acquisition without the gene transfer in kleptoplastic sea slugs, Plakobranchus ocellatus.</title>
        <authorList>
            <person name="Maeda T."/>
            <person name="Takahashi S."/>
            <person name="Yoshida T."/>
            <person name="Shimamura S."/>
            <person name="Takaki Y."/>
            <person name="Nagai Y."/>
            <person name="Toyoda A."/>
            <person name="Suzuki Y."/>
            <person name="Arimoto A."/>
            <person name="Ishii H."/>
            <person name="Satoh N."/>
            <person name="Nishiyama T."/>
            <person name="Hasebe M."/>
            <person name="Maruyama T."/>
            <person name="Minagawa J."/>
            <person name="Obokata J."/>
            <person name="Shigenobu S."/>
        </authorList>
    </citation>
    <scope>NUCLEOTIDE SEQUENCE [LARGE SCALE GENOMIC DNA]</scope>
</reference>
<dbReference type="GO" id="GO:0045296">
    <property type="term" value="F:cadherin binding"/>
    <property type="evidence" value="ECO:0007669"/>
    <property type="project" value="TreeGrafter"/>
</dbReference>
<organism evidence="15 16">
    <name type="scientific">Elysia marginata</name>
    <dbReference type="NCBI Taxonomy" id="1093978"/>
    <lineage>
        <taxon>Eukaryota</taxon>
        <taxon>Metazoa</taxon>
        <taxon>Spiralia</taxon>
        <taxon>Lophotrochozoa</taxon>
        <taxon>Mollusca</taxon>
        <taxon>Gastropoda</taxon>
        <taxon>Heterobranchia</taxon>
        <taxon>Euthyneura</taxon>
        <taxon>Panpulmonata</taxon>
        <taxon>Sacoglossa</taxon>
        <taxon>Placobranchoidea</taxon>
        <taxon>Plakobranchidae</taxon>
        <taxon>Elysia</taxon>
    </lineage>
</organism>
<dbReference type="CDD" id="cd11304">
    <property type="entry name" value="Cadherin_repeat"/>
    <property type="match status" value="3"/>
</dbReference>
<comment type="subcellular location">
    <subcellularLocation>
        <location evidence="1">Cell membrane</location>
        <topology evidence="1">Single-pass type I membrane protein</topology>
    </subcellularLocation>
</comment>
<feature type="domain" description="Cadherin" evidence="14">
    <location>
        <begin position="364"/>
        <end position="474"/>
    </location>
</feature>
<dbReference type="GO" id="GO:0008013">
    <property type="term" value="F:beta-catenin binding"/>
    <property type="evidence" value="ECO:0007669"/>
    <property type="project" value="TreeGrafter"/>
</dbReference>
<keyword evidence="2" id="KW-1003">Cell membrane</keyword>
<feature type="domain" description="Cadherin" evidence="14">
    <location>
        <begin position="263"/>
        <end position="363"/>
    </location>
</feature>
<dbReference type="Gene3D" id="2.60.40.60">
    <property type="entry name" value="Cadherins"/>
    <property type="match status" value="4"/>
</dbReference>
<evidence type="ECO:0000256" key="13">
    <source>
        <dbReference type="SAM" id="SignalP"/>
    </source>
</evidence>
<proteinExistence type="predicted"/>
<keyword evidence="7 12" id="KW-0106">Calcium</keyword>
<dbReference type="GO" id="GO:0007156">
    <property type="term" value="P:homophilic cell adhesion via plasma membrane adhesion molecules"/>
    <property type="evidence" value="ECO:0007669"/>
    <property type="project" value="InterPro"/>
</dbReference>
<name>A0AAV4GUL7_9GAST</name>
<keyword evidence="16" id="KW-1185">Reference proteome</keyword>
<evidence type="ECO:0000256" key="3">
    <source>
        <dbReference type="ARBA" id="ARBA00022692"/>
    </source>
</evidence>
<evidence type="ECO:0000256" key="11">
    <source>
        <dbReference type="ARBA" id="ARBA00023180"/>
    </source>
</evidence>
<dbReference type="InterPro" id="IPR015919">
    <property type="entry name" value="Cadherin-like_sf"/>
</dbReference>
<dbReference type="PROSITE" id="PS50268">
    <property type="entry name" value="CADHERIN_2"/>
    <property type="match status" value="5"/>
</dbReference>
<dbReference type="SMART" id="SM00112">
    <property type="entry name" value="CA"/>
    <property type="match status" value="4"/>
</dbReference>
<evidence type="ECO:0000256" key="7">
    <source>
        <dbReference type="ARBA" id="ARBA00022837"/>
    </source>
</evidence>
<keyword evidence="6" id="KW-0677">Repeat</keyword>
<keyword evidence="3" id="KW-0812">Transmembrane</keyword>
<sequence length="611" mass="65725">MAGRDRVLRLLVLLALVISMTNAQLGTPCTRLDGETGNDLSVRISEATDEAIVANPLAYRALVGINGVLDTALAQFDVDVLLIQNDAIINPQEYFLLEDNFDGINVRLIKGLDRDGPTASENDDFVSVTFGLRCTDPNGVQTLYNLNIALNDANDNSPIFVNLPFIFSVEENSVGAIVGTVSAVDADEAGNPNSQVTYYLDSLRFTVNLQSGIISTIAALDFEDTSLYEIPIIARDTAILTRSATSTVTIRVTDVQDNVPLFTQASYVATVPENQPNELVAQVAATDADSVPQIVYTLVGDDSNLFTIQQDGRIFTTSNLDYETKTVYNFFATTQDGLGSFIQSASAAITVNVLDRNDNTPQISLADREITRQETTQIGTLLTTASATDGDPANTLNSRISFSIVSVNPASGRDLFLVDPNSGQIFLGRSFSSDDARATRYNVTVAATDFGTPALAGTAFLIVNVLRNEFSPTFGVQLFEATIAHTLAVDASVIEIPAQDADTTPPYNQLSYSITGDGNAPTYFKLNNPFSPLVVIARSLTQDDDLEYTIRVVATDGGGATATATAVITVLRNLNDPTFVNPIQERSLEENYPLNQIITTVEARDADVTVN</sequence>
<feature type="chain" id="PRO_5043562460" evidence="13">
    <location>
        <begin position="24"/>
        <end position="611"/>
    </location>
</feature>
<evidence type="ECO:0000256" key="8">
    <source>
        <dbReference type="ARBA" id="ARBA00022889"/>
    </source>
</evidence>
<dbReference type="AlphaFoldDB" id="A0AAV4GUL7"/>
<dbReference type="Pfam" id="PF00028">
    <property type="entry name" value="Cadherin"/>
    <property type="match status" value="3"/>
</dbReference>
<feature type="domain" description="Cadherin" evidence="14">
    <location>
        <begin position="475"/>
        <end position="579"/>
    </location>
</feature>
<keyword evidence="10" id="KW-0472">Membrane</keyword>
<dbReference type="Proteomes" id="UP000762676">
    <property type="component" value="Unassembled WGS sequence"/>
</dbReference>
<dbReference type="InterPro" id="IPR039808">
    <property type="entry name" value="Cadherin"/>
</dbReference>
<keyword evidence="11" id="KW-0325">Glycoprotein</keyword>
<dbReference type="GO" id="GO:0005509">
    <property type="term" value="F:calcium ion binding"/>
    <property type="evidence" value="ECO:0007669"/>
    <property type="project" value="UniProtKB-UniRule"/>
</dbReference>
<protein>
    <submittedName>
        <fullName evidence="15">Protocadherin Fat 4</fullName>
    </submittedName>
</protein>
<keyword evidence="5 13" id="KW-0732">Signal</keyword>
<accession>A0AAV4GUL7</accession>
<evidence type="ECO:0000259" key="14">
    <source>
        <dbReference type="PROSITE" id="PS50268"/>
    </source>
</evidence>
<keyword evidence="4" id="KW-0479">Metal-binding</keyword>
<feature type="domain" description="Cadherin" evidence="14">
    <location>
        <begin position="94"/>
        <end position="160"/>
    </location>
</feature>
<evidence type="ECO:0000256" key="1">
    <source>
        <dbReference type="ARBA" id="ARBA00004251"/>
    </source>
</evidence>
<dbReference type="PANTHER" id="PTHR24027:SF438">
    <property type="entry name" value="CADHERIN 23"/>
    <property type="match status" value="1"/>
</dbReference>
<dbReference type="GO" id="GO:0016342">
    <property type="term" value="C:catenin complex"/>
    <property type="evidence" value="ECO:0007669"/>
    <property type="project" value="TreeGrafter"/>
</dbReference>
<dbReference type="GO" id="GO:0016477">
    <property type="term" value="P:cell migration"/>
    <property type="evidence" value="ECO:0007669"/>
    <property type="project" value="TreeGrafter"/>
</dbReference>
<dbReference type="PRINTS" id="PR00205">
    <property type="entry name" value="CADHERIN"/>
</dbReference>
<gene>
    <name evidence="15" type="ORF">ElyMa_004282800</name>
</gene>
<dbReference type="FunFam" id="2.60.40.60:FF:000123">
    <property type="entry name" value="Protocadherin beta 4"/>
    <property type="match status" value="2"/>
</dbReference>